<protein>
    <submittedName>
        <fullName evidence="1">Uncharacterized protein</fullName>
    </submittedName>
</protein>
<reference evidence="1 2" key="1">
    <citation type="submission" date="2018-06" db="EMBL/GenBank/DDBJ databases">
        <title>Genomic Encyclopedia of Type Strains, Phase III (KMG-III): the genomes of soil and plant-associated and newly described type strains.</title>
        <authorList>
            <person name="Whitman W."/>
        </authorList>
    </citation>
    <scope>NUCLEOTIDE SEQUENCE [LARGE SCALE GENOMIC DNA]</scope>
    <source>
        <strain evidence="1 2">CECT 9025</strain>
    </source>
</reference>
<evidence type="ECO:0000313" key="1">
    <source>
        <dbReference type="EMBL" id="PYE82235.1"/>
    </source>
</evidence>
<comment type="caution">
    <text evidence="1">The sequence shown here is derived from an EMBL/GenBank/DDBJ whole genome shotgun (WGS) entry which is preliminary data.</text>
</comment>
<dbReference type="AlphaFoldDB" id="A0A318SNQ2"/>
<dbReference type="Proteomes" id="UP000248311">
    <property type="component" value="Unassembled WGS sequence"/>
</dbReference>
<gene>
    <name evidence="1" type="ORF">DFP88_10575</name>
</gene>
<evidence type="ECO:0000313" key="2">
    <source>
        <dbReference type="Proteomes" id="UP000248311"/>
    </source>
</evidence>
<proteinExistence type="predicted"/>
<keyword evidence="2" id="KW-1185">Reference proteome</keyword>
<sequence>MAGHPALRRGPASTRASGYILEIQALRSVTALLVAVYHIWFNRSRAASTPSS</sequence>
<dbReference type="RefSeq" id="WP_181418656.1">
    <property type="nucleotide sequence ID" value="NZ_QJTE01000005.1"/>
</dbReference>
<name>A0A318SNQ2_9RHOB</name>
<dbReference type="EMBL" id="QJTE01000005">
    <property type="protein sequence ID" value="PYE82235.1"/>
    <property type="molecule type" value="Genomic_DNA"/>
</dbReference>
<accession>A0A318SNQ2</accession>
<organism evidence="1 2">
    <name type="scientific">Pseudoroseicyclus aestuarii</name>
    <dbReference type="NCBI Taxonomy" id="1795041"/>
    <lineage>
        <taxon>Bacteria</taxon>
        <taxon>Pseudomonadati</taxon>
        <taxon>Pseudomonadota</taxon>
        <taxon>Alphaproteobacteria</taxon>
        <taxon>Rhodobacterales</taxon>
        <taxon>Paracoccaceae</taxon>
        <taxon>Pseudoroseicyclus</taxon>
    </lineage>
</organism>